<dbReference type="SUPFAM" id="SSF54593">
    <property type="entry name" value="Glyoxalase/Bleomycin resistance protein/Dihydroxybiphenyl dioxygenase"/>
    <property type="match status" value="1"/>
</dbReference>
<feature type="domain" description="VOC" evidence="1">
    <location>
        <begin position="149"/>
        <end position="267"/>
    </location>
</feature>
<dbReference type="PANTHER" id="PTHR36110">
    <property type="entry name" value="RING-CLEAVING DIOXYGENASE MHQE-RELATED"/>
    <property type="match status" value="1"/>
</dbReference>
<evidence type="ECO:0000313" key="2">
    <source>
        <dbReference type="EMBL" id="RBI85638.1"/>
    </source>
</evidence>
<keyword evidence="2" id="KW-0560">Oxidoreductase</keyword>
<protein>
    <submittedName>
        <fullName evidence="2">Ring-cleaving dioxygenase</fullName>
    </submittedName>
</protein>
<dbReference type="AlphaFoldDB" id="A0A365UB12"/>
<evidence type="ECO:0000313" key="3">
    <source>
        <dbReference type="Proteomes" id="UP000253370"/>
    </source>
</evidence>
<dbReference type="InterPro" id="IPR037523">
    <property type="entry name" value="VOC_core"/>
</dbReference>
<keyword evidence="2" id="KW-0223">Dioxygenase</keyword>
<feature type="domain" description="VOC" evidence="1">
    <location>
        <begin position="7"/>
        <end position="131"/>
    </location>
</feature>
<accession>A0A365UB12</accession>
<dbReference type="PROSITE" id="PS51819">
    <property type="entry name" value="VOC"/>
    <property type="match status" value="2"/>
</dbReference>
<dbReference type="Pfam" id="PF00903">
    <property type="entry name" value="Glyoxalase"/>
    <property type="match status" value="2"/>
</dbReference>
<organism evidence="2 3">
    <name type="scientific">Rhodosalinus halophilus</name>
    <dbReference type="NCBI Taxonomy" id="2259333"/>
    <lineage>
        <taxon>Bacteria</taxon>
        <taxon>Pseudomonadati</taxon>
        <taxon>Pseudomonadota</taxon>
        <taxon>Alphaproteobacteria</taxon>
        <taxon>Rhodobacterales</taxon>
        <taxon>Paracoccaceae</taxon>
        <taxon>Rhodosalinus</taxon>
    </lineage>
</organism>
<dbReference type="GO" id="GO:0051213">
    <property type="term" value="F:dioxygenase activity"/>
    <property type="evidence" value="ECO:0007669"/>
    <property type="project" value="UniProtKB-KW"/>
</dbReference>
<dbReference type="PANTHER" id="PTHR36110:SF2">
    <property type="entry name" value="RING-CLEAVING DIOXYGENASE MHQE-RELATED"/>
    <property type="match status" value="1"/>
</dbReference>
<evidence type="ECO:0000259" key="1">
    <source>
        <dbReference type="PROSITE" id="PS51819"/>
    </source>
</evidence>
<dbReference type="OrthoDB" id="9785698at2"/>
<keyword evidence="3" id="KW-1185">Reference proteome</keyword>
<proteinExistence type="predicted"/>
<dbReference type="Gene3D" id="3.10.180.10">
    <property type="entry name" value="2,3-Dihydroxybiphenyl 1,2-Dioxygenase, domain 1"/>
    <property type="match status" value="2"/>
</dbReference>
<name>A0A365UB12_9RHOB</name>
<dbReference type="Proteomes" id="UP000253370">
    <property type="component" value="Unassembled WGS sequence"/>
</dbReference>
<gene>
    <name evidence="2" type="ORF">DRV85_07870</name>
</gene>
<dbReference type="InterPro" id="IPR004360">
    <property type="entry name" value="Glyas_Fos-R_dOase_dom"/>
</dbReference>
<reference evidence="2 3" key="1">
    <citation type="submission" date="2018-07" db="EMBL/GenBank/DDBJ databases">
        <title>Rhodosalinus sp. strain E84T genomic sequence and assembly.</title>
        <authorList>
            <person name="Liu Z.-W."/>
            <person name="Lu D.-C."/>
        </authorList>
    </citation>
    <scope>NUCLEOTIDE SEQUENCE [LARGE SCALE GENOMIC DNA]</scope>
    <source>
        <strain evidence="2 3">E84</strain>
    </source>
</reference>
<dbReference type="InterPro" id="IPR052537">
    <property type="entry name" value="Extradiol_RC_dioxygenase"/>
</dbReference>
<comment type="caution">
    <text evidence="2">The sequence shown here is derived from an EMBL/GenBank/DDBJ whole genome shotgun (WGS) entry which is preliminary data.</text>
</comment>
<dbReference type="InterPro" id="IPR029068">
    <property type="entry name" value="Glyas_Bleomycin-R_OHBP_Dase"/>
</dbReference>
<dbReference type="RefSeq" id="WP_113288895.1">
    <property type="nucleotide sequence ID" value="NZ_QNTQ01000006.1"/>
</dbReference>
<dbReference type="EMBL" id="QNTQ01000006">
    <property type="protein sequence ID" value="RBI85638.1"/>
    <property type="molecule type" value="Genomic_DNA"/>
</dbReference>
<sequence length="305" mass="33796">MLTDLNGLHHVTSVAGAPRAVDRFWREVMGLRRVKTTVNFDNPEVYHLYFGDRIGTPGTVMTHFPFPNARRGAQGTGETGQIAFSIPPGSADDWAAHLAAHDVPVTREALFGETRLALTGPDGERLVLVEAEDDRKPWDGLPEAMAIRGLHSVSLRVADRDEMLPLLHFMGFAETGREGAVTRLADETGGPAHIVEIEHRPDLSPAREGAGSVHHVAFRARDRDSQARIRDALTEAGHRVTDVRDRDYFWAIYFRTPGGILFEVATDEPGFTRDEPAEALGEELRLPSQHAHLRGDLERMLQPLD</sequence>